<accession>A0A8S5PK20</accession>
<proteinExistence type="predicted"/>
<protein>
    <submittedName>
        <fullName evidence="1">Uncharacterized protein</fullName>
    </submittedName>
</protein>
<evidence type="ECO:0000313" key="1">
    <source>
        <dbReference type="EMBL" id="DAE06516.1"/>
    </source>
</evidence>
<organism evidence="1">
    <name type="scientific">Myoviridae sp. ct0jJ30</name>
    <dbReference type="NCBI Taxonomy" id="2825014"/>
    <lineage>
        <taxon>Viruses</taxon>
        <taxon>Duplodnaviria</taxon>
        <taxon>Heunggongvirae</taxon>
        <taxon>Uroviricota</taxon>
        <taxon>Caudoviricetes</taxon>
    </lineage>
</organism>
<name>A0A8S5PK20_9CAUD</name>
<dbReference type="EMBL" id="BK015439">
    <property type="protein sequence ID" value="DAE06516.1"/>
    <property type="molecule type" value="Genomic_DNA"/>
</dbReference>
<sequence length="30" mass="3629">MKFILVRPVQNTNGEQLVELFLRIEKRLLM</sequence>
<reference evidence="1" key="1">
    <citation type="journal article" date="2021" name="Proc. Natl. Acad. Sci. U.S.A.">
        <title>A Catalog of Tens of Thousands of Viruses from Human Metagenomes Reveals Hidden Associations with Chronic Diseases.</title>
        <authorList>
            <person name="Tisza M.J."/>
            <person name="Buck C.B."/>
        </authorList>
    </citation>
    <scope>NUCLEOTIDE SEQUENCE</scope>
    <source>
        <strain evidence="1">Ct0jJ30</strain>
    </source>
</reference>